<feature type="non-terminal residue" evidence="5">
    <location>
        <position position="1"/>
    </location>
</feature>
<dbReference type="PANTHER" id="PTHR22847:SF637">
    <property type="entry name" value="WD REPEAT DOMAIN 5B"/>
    <property type="match status" value="1"/>
</dbReference>
<feature type="repeat" description="WD" evidence="3">
    <location>
        <begin position="1"/>
        <end position="39"/>
    </location>
</feature>
<evidence type="ECO:0000313" key="5">
    <source>
        <dbReference type="EMBL" id="CAG8764762.1"/>
    </source>
</evidence>
<dbReference type="AlphaFoldDB" id="A0A9N9J3Z6"/>
<dbReference type="InterPro" id="IPR036322">
    <property type="entry name" value="WD40_repeat_dom_sf"/>
</dbReference>
<gene>
    <name evidence="5" type="ORF">AMORRO_LOCUS16183</name>
</gene>
<dbReference type="InterPro" id="IPR001680">
    <property type="entry name" value="WD40_rpt"/>
</dbReference>
<evidence type="ECO:0000313" key="6">
    <source>
        <dbReference type="Proteomes" id="UP000789342"/>
    </source>
</evidence>
<dbReference type="SMART" id="SM00320">
    <property type="entry name" value="WD40"/>
    <property type="match status" value="2"/>
</dbReference>
<dbReference type="EMBL" id="CAJVPV010042917">
    <property type="protein sequence ID" value="CAG8764762.1"/>
    <property type="molecule type" value="Genomic_DNA"/>
</dbReference>
<accession>A0A9N9J3Z6</accession>
<proteinExistence type="predicted"/>
<dbReference type="PROSITE" id="PS50294">
    <property type="entry name" value="WD_REPEATS_REGION"/>
    <property type="match status" value="1"/>
</dbReference>
<dbReference type="InterPro" id="IPR015943">
    <property type="entry name" value="WD40/YVTN_repeat-like_dom_sf"/>
</dbReference>
<dbReference type="Pfam" id="PF23760">
    <property type="entry name" value="Beta-prop_DCAF12"/>
    <property type="match status" value="1"/>
</dbReference>
<dbReference type="GO" id="GO:1990234">
    <property type="term" value="C:transferase complex"/>
    <property type="evidence" value="ECO:0007669"/>
    <property type="project" value="UniProtKB-ARBA"/>
</dbReference>
<feature type="non-terminal residue" evidence="5">
    <location>
        <position position="204"/>
    </location>
</feature>
<dbReference type="PROSITE" id="PS50082">
    <property type="entry name" value="WD_REPEATS_2"/>
    <property type="match status" value="2"/>
</dbReference>
<evidence type="ECO:0000256" key="3">
    <source>
        <dbReference type="PROSITE-ProRule" id="PRU00221"/>
    </source>
</evidence>
<organism evidence="5 6">
    <name type="scientific">Acaulospora morrowiae</name>
    <dbReference type="NCBI Taxonomy" id="94023"/>
    <lineage>
        <taxon>Eukaryota</taxon>
        <taxon>Fungi</taxon>
        <taxon>Fungi incertae sedis</taxon>
        <taxon>Mucoromycota</taxon>
        <taxon>Glomeromycotina</taxon>
        <taxon>Glomeromycetes</taxon>
        <taxon>Diversisporales</taxon>
        <taxon>Acaulosporaceae</taxon>
        <taxon>Acaulospora</taxon>
    </lineage>
</organism>
<feature type="domain" description="DDB1- and CUL4-associated factor 12 beta-propeller" evidence="4">
    <location>
        <begin position="1"/>
        <end position="203"/>
    </location>
</feature>
<dbReference type="OrthoDB" id="10251741at2759"/>
<keyword evidence="6" id="KW-1185">Reference proteome</keyword>
<dbReference type="InterPro" id="IPR056151">
    <property type="entry name" value="Beta-prop_DCAF12"/>
</dbReference>
<dbReference type="SUPFAM" id="SSF50978">
    <property type="entry name" value="WD40 repeat-like"/>
    <property type="match status" value="1"/>
</dbReference>
<dbReference type="PANTHER" id="PTHR22847">
    <property type="entry name" value="WD40 REPEAT PROTEIN"/>
    <property type="match status" value="1"/>
</dbReference>
<evidence type="ECO:0000256" key="1">
    <source>
        <dbReference type="ARBA" id="ARBA00022574"/>
    </source>
</evidence>
<keyword evidence="2" id="KW-0677">Repeat</keyword>
<dbReference type="Proteomes" id="UP000789342">
    <property type="component" value="Unassembled WGS sequence"/>
</dbReference>
<comment type="caution">
    <text evidence="5">The sequence shown here is derived from an EMBL/GenBank/DDBJ whole genome shotgun (WGS) entry which is preliminary data.</text>
</comment>
<keyword evidence="1 3" id="KW-0853">WD repeat</keyword>
<reference evidence="5" key="1">
    <citation type="submission" date="2021-06" db="EMBL/GenBank/DDBJ databases">
        <authorList>
            <person name="Kallberg Y."/>
            <person name="Tangrot J."/>
            <person name="Rosling A."/>
        </authorList>
    </citation>
    <scope>NUCLEOTIDE SEQUENCE</scope>
    <source>
        <strain evidence="5">CL551</strain>
    </source>
</reference>
<name>A0A9N9J3Z6_9GLOM</name>
<protein>
    <submittedName>
        <fullName evidence="5">12134_t:CDS:1</fullName>
    </submittedName>
</protein>
<dbReference type="Gene3D" id="2.130.10.10">
    <property type="entry name" value="YVTN repeat-like/Quinoprotein amine dehydrogenase"/>
    <property type="match status" value="1"/>
</dbReference>
<evidence type="ECO:0000256" key="2">
    <source>
        <dbReference type="ARBA" id="ARBA00022737"/>
    </source>
</evidence>
<evidence type="ECO:0000259" key="4">
    <source>
        <dbReference type="Pfam" id="PF23760"/>
    </source>
</evidence>
<feature type="repeat" description="WD" evidence="3">
    <location>
        <begin position="63"/>
        <end position="97"/>
    </location>
</feature>
<sequence length="204" mass="23131">GHSDLVFSVAWIDDDHLVSGSRDGTIRLWSMESNIISEMQLLPRKYINVHQCLLIRSEWSGKVRDLQFNPNTQQIMTLSTEGYVRLWDASYLNQVSKIPLVHTNENVCLSMNSKVNLFAVGSQAHISIVDPRTTSIVHEIDSVDDGWGVRSLNFDNHIITTGGGFGRLSFYDMRAQNYLEFPMHTDKAESSMDCNYKETGSGWL</sequence>